<evidence type="ECO:0000313" key="3">
    <source>
        <dbReference type="EMBL" id="TDG37826.1"/>
    </source>
</evidence>
<protein>
    <recommendedName>
        <fullName evidence="5">DUF4879 domain-containing protein</fullName>
    </recommendedName>
</protein>
<sequence>MKKLLLIALAIFATSTISVNVANAQAKQKKVIDSKGMVLSAKDAAKYAAPTNKKGAVGSKTRGDIYGSNYSDIVVNNYSGYYVEIYVDGNYRTSVSPNSKITTWAMPGKTRLVGVARFSDGSYTSWGPINPVTGYQYTWNIYN</sequence>
<comment type="caution">
    <text evidence="2">The sequence shown here is derived from an EMBL/GenBank/DDBJ whole genome shotgun (WGS) entry which is preliminary data.</text>
</comment>
<organism evidence="2 4">
    <name type="scientific">Pedobacter changchengzhani</name>
    <dbReference type="NCBI Taxonomy" id="2529274"/>
    <lineage>
        <taxon>Bacteria</taxon>
        <taxon>Pseudomonadati</taxon>
        <taxon>Bacteroidota</taxon>
        <taxon>Sphingobacteriia</taxon>
        <taxon>Sphingobacteriales</taxon>
        <taxon>Sphingobacteriaceae</taxon>
        <taxon>Pedobacter</taxon>
    </lineage>
</organism>
<reference evidence="2 4" key="1">
    <citation type="submission" date="2019-02" db="EMBL/GenBank/DDBJ databases">
        <title>Pedobacter sp. nov., a novel speices isolated from soil of pinguins habitat in Antarcitica.</title>
        <authorList>
            <person name="He R.-H."/>
        </authorList>
    </citation>
    <scope>NUCLEOTIDE SEQUENCE [LARGE SCALE GENOMIC DNA]</scope>
    <source>
        <strain evidence="2 4">E01020</strain>
    </source>
</reference>
<evidence type="ECO:0000256" key="1">
    <source>
        <dbReference type="SAM" id="SignalP"/>
    </source>
</evidence>
<proteinExistence type="predicted"/>
<dbReference type="RefSeq" id="WP_133260920.1">
    <property type="nucleotide sequence ID" value="NZ_SJCY01000001.1"/>
</dbReference>
<evidence type="ECO:0000313" key="2">
    <source>
        <dbReference type="EMBL" id="TDG37825.1"/>
    </source>
</evidence>
<keyword evidence="1" id="KW-0732">Signal</keyword>
<keyword evidence="4" id="KW-1185">Reference proteome</keyword>
<dbReference type="OrthoDB" id="1454629at2"/>
<feature type="signal peptide" evidence="1">
    <location>
        <begin position="1"/>
        <end position="24"/>
    </location>
</feature>
<accession>A0A4R5MQT4</accession>
<evidence type="ECO:0008006" key="5">
    <source>
        <dbReference type="Google" id="ProtNLM"/>
    </source>
</evidence>
<gene>
    <name evidence="2" type="ORF">EZJ43_01660</name>
    <name evidence="3" type="ORF">EZJ43_01665</name>
</gene>
<name>A0A4R5MQT4_9SPHI</name>
<feature type="chain" id="PRO_5036358106" description="DUF4879 domain-containing protein" evidence="1">
    <location>
        <begin position="25"/>
        <end position="143"/>
    </location>
</feature>
<evidence type="ECO:0000313" key="4">
    <source>
        <dbReference type="Proteomes" id="UP000295668"/>
    </source>
</evidence>
<dbReference type="Proteomes" id="UP000295668">
    <property type="component" value="Unassembled WGS sequence"/>
</dbReference>
<dbReference type="EMBL" id="SJCY01000001">
    <property type="protein sequence ID" value="TDG37826.1"/>
    <property type="molecule type" value="Genomic_DNA"/>
</dbReference>
<dbReference type="EMBL" id="SJCY01000001">
    <property type="protein sequence ID" value="TDG37825.1"/>
    <property type="molecule type" value="Genomic_DNA"/>
</dbReference>
<dbReference type="AlphaFoldDB" id="A0A4R5MQT4"/>